<dbReference type="InterPro" id="IPR039425">
    <property type="entry name" value="RNA_pol_sigma-70-like"/>
</dbReference>
<dbReference type="Pfam" id="PF04542">
    <property type="entry name" value="Sigma70_r2"/>
    <property type="match status" value="1"/>
</dbReference>
<dbReference type="Gene3D" id="1.10.10.10">
    <property type="entry name" value="Winged helix-like DNA-binding domain superfamily/Winged helix DNA-binding domain"/>
    <property type="match status" value="1"/>
</dbReference>
<keyword evidence="3" id="KW-0731">Sigma factor</keyword>
<feature type="domain" description="RNA polymerase sigma-70 region 2" evidence="5">
    <location>
        <begin position="29"/>
        <end position="96"/>
    </location>
</feature>
<dbReference type="PANTHER" id="PTHR43133">
    <property type="entry name" value="RNA POLYMERASE ECF-TYPE SIGMA FACTO"/>
    <property type="match status" value="1"/>
</dbReference>
<dbReference type="InterPro" id="IPR013325">
    <property type="entry name" value="RNA_pol_sigma_r2"/>
</dbReference>
<comment type="similarity">
    <text evidence="1">Belongs to the sigma-70 factor family. ECF subfamily.</text>
</comment>
<dbReference type="InterPro" id="IPR014284">
    <property type="entry name" value="RNA_pol_sigma-70_dom"/>
</dbReference>
<reference evidence="7 8" key="1">
    <citation type="submission" date="2024-06" db="EMBL/GenBank/DDBJ databases">
        <authorList>
            <person name="Woo H."/>
        </authorList>
    </citation>
    <scope>NUCLEOTIDE SEQUENCE [LARGE SCALE GENOMIC DNA]</scope>
    <source>
        <strain evidence="7 8">Si-c</strain>
    </source>
</reference>
<name>A0ABV3Q9V6_9GAMM</name>
<organism evidence="7 8">
    <name type="scientific">Rhodanobacter lycopersici</name>
    <dbReference type="NCBI Taxonomy" id="3162487"/>
    <lineage>
        <taxon>Bacteria</taxon>
        <taxon>Pseudomonadati</taxon>
        <taxon>Pseudomonadota</taxon>
        <taxon>Gammaproteobacteria</taxon>
        <taxon>Lysobacterales</taxon>
        <taxon>Rhodanobacteraceae</taxon>
        <taxon>Rhodanobacter</taxon>
    </lineage>
</organism>
<dbReference type="PANTHER" id="PTHR43133:SF62">
    <property type="entry name" value="RNA POLYMERASE SIGMA FACTOR SIGZ"/>
    <property type="match status" value="1"/>
</dbReference>
<dbReference type="Proteomes" id="UP001556220">
    <property type="component" value="Unassembled WGS sequence"/>
</dbReference>
<dbReference type="SUPFAM" id="SSF88659">
    <property type="entry name" value="Sigma3 and sigma4 domains of RNA polymerase sigma factors"/>
    <property type="match status" value="1"/>
</dbReference>
<protein>
    <submittedName>
        <fullName evidence="7">Sigma-70 family RNA polymerase sigma factor</fullName>
    </submittedName>
</protein>
<dbReference type="Pfam" id="PF08281">
    <property type="entry name" value="Sigma70_r4_2"/>
    <property type="match status" value="1"/>
</dbReference>
<keyword evidence="4" id="KW-0804">Transcription</keyword>
<dbReference type="InterPro" id="IPR013249">
    <property type="entry name" value="RNA_pol_sigma70_r4_t2"/>
</dbReference>
<dbReference type="InterPro" id="IPR007627">
    <property type="entry name" value="RNA_pol_sigma70_r2"/>
</dbReference>
<feature type="domain" description="RNA polymerase sigma factor 70 region 4 type 2" evidence="6">
    <location>
        <begin position="126"/>
        <end position="179"/>
    </location>
</feature>
<evidence type="ECO:0000256" key="1">
    <source>
        <dbReference type="ARBA" id="ARBA00010641"/>
    </source>
</evidence>
<evidence type="ECO:0000259" key="5">
    <source>
        <dbReference type="Pfam" id="PF04542"/>
    </source>
</evidence>
<evidence type="ECO:0000313" key="7">
    <source>
        <dbReference type="EMBL" id="MEW9570618.1"/>
    </source>
</evidence>
<dbReference type="EMBL" id="JBFOHK010000001">
    <property type="protein sequence ID" value="MEW9570618.1"/>
    <property type="molecule type" value="Genomic_DNA"/>
</dbReference>
<dbReference type="CDD" id="cd06171">
    <property type="entry name" value="Sigma70_r4"/>
    <property type="match status" value="1"/>
</dbReference>
<keyword evidence="2" id="KW-0805">Transcription regulation</keyword>
<evidence type="ECO:0000256" key="4">
    <source>
        <dbReference type="ARBA" id="ARBA00023163"/>
    </source>
</evidence>
<dbReference type="RefSeq" id="WP_367852700.1">
    <property type="nucleotide sequence ID" value="NZ_JBFOHK010000001.1"/>
</dbReference>
<evidence type="ECO:0000259" key="6">
    <source>
        <dbReference type="Pfam" id="PF08281"/>
    </source>
</evidence>
<dbReference type="SUPFAM" id="SSF88946">
    <property type="entry name" value="Sigma2 domain of RNA polymerase sigma factors"/>
    <property type="match status" value="1"/>
</dbReference>
<dbReference type="Gene3D" id="1.10.1740.10">
    <property type="match status" value="1"/>
</dbReference>
<accession>A0ABV3Q9V6</accession>
<comment type="caution">
    <text evidence="7">The sequence shown here is derived from an EMBL/GenBank/DDBJ whole genome shotgun (WGS) entry which is preliminary data.</text>
</comment>
<dbReference type="NCBIfam" id="TIGR02937">
    <property type="entry name" value="sigma70-ECF"/>
    <property type="match status" value="1"/>
</dbReference>
<dbReference type="InterPro" id="IPR036388">
    <property type="entry name" value="WH-like_DNA-bd_sf"/>
</dbReference>
<evidence type="ECO:0000313" key="8">
    <source>
        <dbReference type="Proteomes" id="UP001556220"/>
    </source>
</evidence>
<proteinExistence type="inferred from homology"/>
<keyword evidence="8" id="KW-1185">Reference proteome</keyword>
<gene>
    <name evidence="7" type="ORF">ABQJ54_02565</name>
</gene>
<evidence type="ECO:0000256" key="2">
    <source>
        <dbReference type="ARBA" id="ARBA00023015"/>
    </source>
</evidence>
<evidence type="ECO:0000256" key="3">
    <source>
        <dbReference type="ARBA" id="ARBA00023082"/>
    </source>
</evidence>
<dbReference type="InterPro" id="IPR013324">
    <property type="entry name" value="RNA_pol_sigma_r3/r4-like"/>
</dbReference>
<sequence length="185" mass="20691">MSASPAEREELSQILTAAGHGDQGAFTELYRRTSSKLFGVCLRMLRDRGEAEDVLQEIYTTVWRRAESFDPARASAITWLVTLGRNKAIDRLRQHREAPVAAPSIALDLVDGQPTPAANAERSQERQRLERCLDALEPRHKAAVRAAFFSGATYNELAAHCSVPLATMKSWIRRSLIRLRTCLES</sequence>